<accession>A0A9R1QXC2</accession>
<keyword evidence="3" id="KW-1185">Reference proteome</keyword>
<proteinExistence type="predicted"/>
<dbReference type="Proteomes" id="UP000324705">
    <property type="component" value="Chromosome 3B"/>
</dbReference>
<sequence>MAPSVPKKKRKVSLPENEVAARIFEKHRSMAAQQPAGLPDHQARALSAAYTGVSSAKEPVRTPGDLARPKCATPRLSRTSSSYAAETSLAQITVGILGMMVTVSLDGIA</sequence>
<dbReference type="AlphaFoldDB" id="A0A9R1QXC2"/>
<evidence type="ECO:0000313" key="3">
    <source>
        <dbReference type="Proteomes" id="UP000324705"/>
    </source>
</evidence>
<evidence type="ECO:0000256" key="1">
    <source>
        <dbReference type="SAM" id="MobiDB-lite"/>
    </source>
</evidence>
<protein>
    <submittedName>
        <fullName evidence="2">Uncharacterized protein</fullName>
    </submittedName>
</protein>
<evidence type="ECO:0000313" key="2">
    <source>
        <dbReference type="EMBL" id="VAH84241.1"/>
    </source>
</evidence>
<organism evidence="2 3">
    <name type="scientific">Triticum turgidum subsp. durum</name>
    <name type="common">Durum wheat</name>
    <name type="synonym">Triticum durum</name>
    <dbReference type="NCBI Taxonomy" id="4567"/>
    <lineage>
        <taxon>Eukaryota</taxon>
        <taxon>Viridiplantae</taxon>
        <taxon>Streptophyta</taxon>
        <taxon>Embryophyta</taxon>
        <taxon>Tracheophyta</taxon>
        <taxon>Spermatophyta</taxon>
        <taxon>Magnoliopsida</taxon>
        <taxon>Liliopsida</taxon>
        <taxon>Poales</taxon>
        <taxon>Poaceae</taxon>
        <taxon>BOP clade</taxon>
        <taxon>Pooideae</taxon>
        <taxon>Triticodae</taxon>
        <taxon>Triticeae</taxon>
        <taxon>Triticinae</taxon>
        <taxon>Triticum</taxon>
    </lineage>
</organism>
<dbReference type="Gramene" id="TRITD3Bv1G246420.1">
    <property type="protein sequence ID" value="TRITD3Bv1G246420.1"/>
    <property type="gene ID" value="TRITD3Bv1G246420"/>
</dbReference>
<name>A0A9R1QXC2_TRITD</name>
<feature type="region of interest" description="Disordered" evidence="1">
    <location>
        <begin position="50"/>
        <end position="82"/>
    </location>
</feature>
<reference evidence="2 3" key="1">
    <citation type="submission" date="2017-09" db="EMBL/GenBank/DDBJ databases">
        <authorList>
            <consortium name="International Durum Wheat Genome Sequencing Consortium (IDWGSC)"/>
            <person name="Milanesi L."/>
        </authorList>
    </citation>
    <scope>NUCLEOTIDE SEQUENCE [LARGE SCALE GENOMIC DNA]</scope>
    <source>
        <strain evidence="3">cv. Svevo</strain>
    </source>
</reference>
<dbReference type="EMBL" id="LT934116">
    <property type="protein sequence ID" value="VAH84241.1"/>
    <property type="molecule type" value="Genomic_DNA"/>
</dbReference>
<gene>
    <name evidence="2" type="ORF">TRITD_3Bv1G246420</name>
</gene>